<dbReference type="InterPro" id="IPR013177">
    <property type="entry name" value="Ribosomal_mS38_C"/>
</dbReference>
<protein>
    <recommendedName>
        <fullName evidence="4">Small ribosomal subunit protein mS38</fullName>
    </recommendedName>
</protein>
<feature type="compositionally biased region" description="Basic residues" evidence="5">
    <location>
        <begin position="248"/>
        <end position="275"/>
    </location>
</feature>
<evidence type="ECO:0000256" key="3">
    <source>
        <dbReference type="ARBA" id="ARBA00035647"/>
    </source>
</evidence>
<feature type="compositionally biased region" description="Polar residues" evidence="5">
    <location>
        <begin position="163"/>
        <end position="173"/>
    </location>
</feature>
<organism evidence="7 8">
    <name type="scientific">Coprinopsis marcescibilis</name>
    <name type="common">Agaric fungus</name>
    <name type="synonym">Psathyrella marcescibilis</name>
    <dbReference type="NCBI Taxonomy" id="230819"/>
    <lineage>
        <taxon>Eukaryota</taxon>
        <taxon>Fungi</taxon>
        <taxon>Dikarya</taxon>
        <taxon>Basidiomycota</taxon>
        <taxon>Agaricomycotina</taxon>
        <taxon>Agaricomycetes</taxon>
        <taxon>Agaricomycetidae</taxon>
        <taxon>Agaricales</taxon>
        <taxon>Agaricineae</taxon>
        <taxon>Psathyrellaceae</taxon>
        <taxon>Coprinopsis</taxon>
    </lineage>
</organism>
<dbReference type="Proteomes" id="UP000307440">
    <property type="component" value="Unassembled WGS sequence"/>
</dbReference>
<dbReference type="Pfam" id="PF08213">
    <property type="entry name" value="COX24_C"/>
    <property type="match status" value="1"/>
</dbReference>
<reference evidence="7 8" key="1">
    <citation type="journal article" date="2019" name="Nat. Ecol. Evol.">
        <title>Megaphylogeny resolves global patterns of mushroom evolution.</title>
        <authorList>
            <person name="Varga T."/>
            <person name="Krizsan K."/>
            <person name="Foldi C."/>
            <person name="Dima B."/>
            <person name="Sanchez-Garcia M."/>
            <person name="Sanchez-Ramirez S."/>
            <person name="Szollosi G.J."/>
            <person name="Szarkandi J.G."/>
            <person name="Papp V."/>
            <person name="Albert L."/>
            <person name="Andreopoulos W."/>
            <person name="Angelini C."/>
            <person name="Antonin V."/>
            <person name="Barry K.W."/>
            <person name="Bougher N.L."/>
            <person name="Buchanan P."/>
            <person name="Buyck B."/>
            <person name="Bense V."/>
            <person name="Catcheside P."/>
            <person name="Chovatia M."/>
            <person name="Cooper J."/>
            <person name="Damon W."/>
            <person name="Desjardin D."/>
            <person name="Finy P."/>
            <person name="Geml J."/>
            <person name="Haridas S."/>
            <person name="Hughes K."/>
            <person name="Justo A."/>
            <person name="Karasinski D."/>
            <person name="Kautmanova I."/>
            <person name="Kiss B."/>
            <person name="Kocsube S."/>
            <person name="Kotiranta H."/>
            <person name="LaButti K.M."/>
            <person name="Lechner B.E."/>
            <person name="Liimatainen K."/>
            <person name="Lipzen A."/>
            <person name="Lukacs Z."/>
            <person name="Mihaltcheva S."/>
            <person name="Morgado L.N."/>
            <person name="Niskanen T."/>
            <person name="Noordeloos M.E."/>
            <person name="Ohm R.A."/>
            <person name="Ortiz-Santana B."/>
            <person name="Ovrebo C."/>
            <person name="Racz N."/>
            <person name="Riley R."/>
            <person name="Savchenko A."/>
            <person name="Shiryaev A."/>
            <person name="Soop K."/>
            <person name="Spirin V."/>
            <person name="Szebenyi C."/>
            <person name="Tomsovsky M."/>
            <person name="Tulloss R.E."/>
            <person name="Uehling J."/>
            <person name="Grigoriev I.V."/>
            <person name="Vagvolgyi C."/>
            <person name="Papp T."/>
            <person name="Martin F.M."/>
            <person name="Miettinen O."/>
            <person name="Hibbett D.S."/>
            <person name="Nagy L.G."/>
        </authorList>
    </citation>
    <scope>NUCLEOTIDE SEQUENCE [LARGE SCALE GENOMIC DNA]</scope>
    <source>
        <strain evidence="7 8">CBS 121175</strain>
    </source>
</reference>
<evidence type="ECO:0000256" key="5">
    <source>
        <dbReference type="SAM" id="MobiDB-lite"/>
    </source>
</evidence>
<accession>A0A5C3LN71</accession>
<dbReference type="STRING" id="230819.A0A5C3LN71"/>
<name>A0A5C3LN71_COPMA</name>
<feature type="region of interest" description="Disordered" evidence="5">
    <location>
        <begin position="244"/>
        <end position="275"/>
    </location>
</feature>
<dbReference type="GO" id="GO:0005739">
    <property type="term" value="C:mitochondrion"/>
    <property type="evidence" value="ECO:0007669"/>
    <property type="project" value="UniProtKB-SubCell"/>
</dbReference>
<evidence type="ECO:0000256" key="1">
    <source>
        <dbReference type="ARBA" id="ARBA00004173"/>
    </source>
</evidence>
<evidence type="ECO:0000313" key="7">
    <source>
        <dbReference type="EMBL" id="TFK30171.1"/>
    </source>
</evidence>
<evidence type="ECO:0000259" key="6">
    <source>
        <dbReference type="SMART" id="SM01155"/>
    </source>
</evidence>
<evidence type="ECO:0000256" key="4">
    <source>
        <dbReference type="ARBA" id="ARBA00035682"/>
    </source>
</evidence>
<keyword evidence="8" id="KW-1185">Reference proteome</keyword>
<sequence length="275" mass="30042">MSAFRHILGALPAGRRSYSSFFSSKPGGGRYFNSAKSKSPVVAAKTTNGSNDSAVKDSSSTATVSQDGTSSNGPQESTTMADTQTPSPDVTVVGSSSPSPSTALAQHTQLHPVLTSKDFKLHQFFSLHRPLLLVHNPASLFTPGPSFDSVFTVSGQVKLGQEASGQQTRQPSSVFDDFPTDTSIDADAEAARQLARGLTMNRAAPAIAWEDTLRRLGLDPQQDPERVSMQEQMDRDWEDVQIVLDSTKRKRRKKMKKHKLKKRRKATRASRLKLK</sequence>
<dbReference type="SMART" id="SM01155">
    <property type="entry name" value="DUF1713"/>
    <property type="match status" value="1"/>
</dbReference>
<feature type="region of interest" description="Disordered" evidence="5">
    <location>
        <begin position="32"/>
        <end position="106"/>
    </location>
</feature>
<evidence type="ECO:0000313" key="8">
    <source>
        <dbReference type="Proteomes" id="UP000307440"/>
    </source>
</evidence>
<feature type="domain" description="Ribosomal protein mS38 C-terminal" evidence="6">
    <location>
        <begin position="243"/>
        <end position="275"/>
    </location>
</feature>
<keyword evidence="2" id="KW-0496">Mitochondrion</keyword>
<feature type="compositionally biased region" description="Polar residues" evidence="5">
    <location>
        <begin position="45"/>
        <end position="84"/>
    </location>
</feature>
<dbReference type="AlphaFoldDB" id="A0A5C3LN71"/>
<feature type="compositionally biased region" description="Low complexity" evidence="5">
    <location>
        <begin position="85"/>
        <end position="102"/>
    </location>
</feature>
<gene>
    <name evidence="7" type="ORF">FA15DRAFT_631167</name>
</gene>
<evidence type="ECO:0000256" key="2">
    <source>
        <dbReference type="ARBA" id="ARBA00023128"/>
    </source>
</evidence>
<dbReference type="OrthoDB" id="3268560at2759"/>
<comment type="similarity">
    <text evidence="3">Belongs to the mitochondrion-specific ribosomal protein mS38 family.</text>
</comment>
<comment type="subcellular location">
    <subcellularLocation>
        <location evidence="1">Mitochondrion</location>
    </subcellularLocation>
</comment>
<dbReference type="EMBL" id="ML210147">
    <property type="protein sequence ID" value="TFK30171.1"/>
    <property type="molecule type" value="Genomic_DNA"/>
</dbReference>
<dbReference type="PANTHER" id="PTHR32035">
    <property type="entry name" value="AURORA KINASE A-INTERACTING PROTEIN"/>
    <property type="match status" value="1"/>
</dbReference>
<feature type="region of interest" description="Disordered" evidence="5">
    <location>
        <begin position="161"/>
        <end position="181"/>
    </location>
</feature>
<proteinExistence type="inferred from homology"/>
<dbReference type="PANTHER" id="PTHR32035:SF3">
    <property type="entry name" value="SMALL RIBOSOMAL SUBUNIT PROTEIN MS38"/>
    <property type="match status" value="1"/>
</dbReference>